<dbReference type="InterPro" id="IPR049625">
    <property type="entry name" value="Glyco_transf_61_cat"/>
</dbReference>
<dbReference type="InterPro" id="IPR007657">
    <property type="entry name" value="Glycosyltransferase_61"/>
</dbReference>
<evidence type="ECO:0000256" key="2">
    <source>
        <dbReference type="ARBA" id="ARBA00022679"/>
    </source>
</evidence>
<reference evidence="5 6" key="1">
    <citation type="submission" date="2023-01" db="EMBL/GenBank/DDBJ databases">
        <title>Novel diversity within Roseofilum (Cyanobacteria; Desertifilaceae) from marine benthic mats with descriptions of four novel species.</title>
        <authorList>
            <person name="Wang Y."/>
            <person name="Berthold D.E."/>
            <person name="Hu J."/>
            <person name="Lefler F.W."/>
            <person name="Laughinghouse H.D. IV."/>
        </authorList>
    </citation>
    <scope>NUCLEOTIDE SEQUENCE [LARGE SCALE GENOMIC DNA]</scope>
    <source>
        <strain evidence="5 6">BLCC-M114</strain>
    </source>
</reference>
<dbReference type="PANTHER" id="PTHR20961:SF124">
    <property type="entry name" value="GLYCOSYLTRANSFERASE"/>
    <property type="match status" value="1"/>
</dbReference>
<gene>
    <name evidence="5" type="ORF">PMG25_15030</name>
</gene>
<proteinExistence type="predicted"/>
<keyword evidence="3" id="KW-0325">Glycoprotein</keyword>
<evidence type="ECO:0000259" key="4">
    <source>
        <dbReference type="Pfam" id="PF04577"/>
    </source>
</evidence>
<dbReference type="Proteomes" id="UP001235849">
    <property type="component" value="Unassembled WGS sequence"/>
</dbReference>
<evidence type="ECO:0000313" key="6">
    <source>
        <dbReference type="Proteomes" id="UP001235849"/>
    </source>
</evidence>
<keyword evidence="6" id="KW-1185">Reference proteome</keyword>
<name>A0ABT7B8B6_9CYAN</name>
<keyword evidence="1" id="KW-0328">Glycosyltransferase</keyword>
<keyword evidence="2" id="KW-0808">Transferase</keyword>
<comment type="caution">
    <text evidence="5">The sequence shown here is derived from an EMBL/GenBank/DDBJ whole genome shotgun (WGS) entry which is preliminary data.</text>
</comment>
<sequence>MIIKVLKLLPVSSEFLGSPKRVYQTTSDWVENLSKYLQNKHSKKTLIYKALYPQHRIFRKRPIGLDNNIHWEFRKEYQFDSPKTFFVLIPEGRCYSFSGSVIAPDDSLLADVSVEFIPNLKCHSALNQLKFPPLRKIPGKVAVLTATAGHNYYHFMFDVVPRIHILNCAGVDISEIDYFLVNTFEQSYHKEMLLILGIPERKLLESYRYPHIKAEELFVPSLVGVTGNPPLWACEFLRKAFLNTSNGNRSISSRRIYISRAKASYRQVINEAEVIEFIKKLGFESLILETMTVSEQVRVFSDVEIVVSPHGAGLSNIVFCQRGCKIIELYSPNYVRVFFWTLANQVGLEYYYLIGKGERPPEYLDPDHVREDIMVDLESLSKLLSIANIN</sequence>
<evidence type="ECO:0000256" key="1">
    <source>
        <dbReference type="ARBA" id="ARBA00022676"/>
    </source>
</evidence>
<organism evidence="5 6">
    <name type="scientific">Roseofilum capinflatum BLCC-M114</name>
    <dbReference type="NCBI Taxonomy" id="3022440"/>
    <lineage>
        <taxon>Bacteria</taxon>
        <taxon>Bacillati</taxon>
        <taxon>Cyanobacteriota</taxon>
        <taxon>Cyanophyceae</taxon>
        <taxon>Desertifilales</taxon>
        <taxon>Desertifilaceae</taxon>
        <taxon>Roseofilum</taxon>
        <taxon>Roseofilum capinflatum</taxon>
    </lineage>
</organism>
<dbReference type="PANTHER" id="PTHR20961">
    <property type="entry name" value="GLYCOSYLTRANSFERASE"/>
    <property type="match status" value="1"/>
</dbReference>
<feature type="domain" description="Glycosyltransferase 61 catalytic" evidence="4">
    <location>
        <begin position="152"/>
        <end position="327"/>
    </location>
</feature>
<protein>
    <submittedName>
        <fullName evidence="5">Glycosyltransferase family 61 protein</fullName>
    </submittedName>
</protein>
<evidence type="ECO:0000256" key="3">
    <source>
        <dbReference type="ARBA" id="ARBA00023180"/>
    </source>
</evidence>
<dbReference type="RefSeq" id="WP_283767710.1">
    <property type="nucleotide sequence ID" value="NZ_JAQOSO010000082.1"/>
</dbReference>
<dbReference type="EMBL" id="JAQOSO010000082">
    <property type="protein sequence ID" value="MDJ1175406.1"/>
    <property type="molecule type" value="Genomic_DNA"/>
</dbReference>
<evidence type="ECO:0000313" key="5">
    <source>
        <dbReference type="EMBL" id="MDJ1175406.1"/>
    </source>
</evidence>
<dbReference type="Pfam" id="PF04577">
    <property type="entry name" value="Glyco_transf_61"/>
    <property type="match status" value="1"/>
</dbReference>
<accession>A0ABT7B8B6</accession>